<feature type="domain" description="GST N-terminal" evidence="1">
    <location>
        <begin position="2"/>
        <end position="81"/>
    </location>
</feature>
<dbReference type="PANTHER" id="PTHR43968:SF6">
    <property type="entry name" value="GLUTATHIONE S-TRANSFERASE OMEGA"/>
    <property type="match status" value="1"/>
</dbReference>
<keyword evidence="3" id="KW-1185">Reference proteome</keyword>
<dbReference type="Gene3D" id="1.20.1050.10">
    <property type="match status" value="1"/>
</dbReference>
<dbReference type="SUPFAM" id="SSF52833">
    <property type="entry name" value="Thioredoxin-like"/>
    <property type="match status" value="1"/>
</dbReference>
<dbReference type="GO" id="GO:0005737">
    <property type="term" value="C:cytoplasm"/>
    <property type="evidence" value="ECO:0007669"/>
    <property type="project" value="TreeGrafter"/>
</dbReference>
<organism evidence="2 3">
    <name type="scientific">Oleispira antarctica RB-8</name>
    <dbReference type="NCBI Taxonomy" id="698738"/>
    <lineage>
        <taxon>Bacteria</taxon>
        <taxon>Pseudomonadati</taxon>
        <taxon>Pseudomonadota</taxon>
        <taxon>Gammaproteobacteria</taxon>
        <taxon>Oceanospirillales</taxon>
        <taxon>Oceanospirillaceae</taxon>
        <taxon>Oleispira</taxon>
    </lineage>
</organism>
<dbReference type="InterPro" id="IPR004045">
    <property type="entry name" value="Glutathione_S-Trfase_N"/>
</dbReference>
<reference evidence="2 3" key="1">
    <citation type="journal article" date="2013" name="Nat. Commun.">
        <title>Genome sequence and functional genomic analysis of the oil-degrading bacterium Oleispira antarctica.</title>
        <authorList>
            <person name="Kube M."/>
            <person name="Chernikova T.N."/>
            <person name="Al-Ramahi Y."/>
            <person name="Beloqui A."/>
            <person name="Lopez-Cortez N."/>
            <person name="Guazzaroni M.E."/>
            <person name="Heipieper H.J."/>
            <person name="Klages S."/>
            <person name="Kotsyurbenko O.R."/>
            <person name="Langer I."/>
            <person name="Nechitaylo T.Y."/>
            <person name="Lunsdorf H."/>
            <person name="Fernandez M."/>
            <person name="Juarez S."/>
            <person name="Ciordia S."/>
            <person name="Singer A."/>
            <person name="Kagan O."/>
            <person name="Egorova O."/>
            <person name="Petit P.A."/>
            <person name="Stogios P."/>
            <person name="Kim Y."/>
            <person name="Tchigvintsev A."/>
            <person name="Flick R."/>
            <person name="Denaro R."/>
            <person name="Genovese M."/>
            <person name="Albar J.P."/>
            <person name="Reva O.N."/>
            <person name="Martinez-Gomariz M."/>
            <person name="Tran H."/>
            <person name="Ferrer M."/>
            <person name="Savchenko A."/>
            <person name="Yakunin A.F."/>
            <person name="Yakimov M.M."/>
            <person name="Golyshina O.V."/>
            <person name="Reinhardt R."/>
            <person name="Golyshin P.N."/>
        </authorList>
    </citation>
    <scope>NUCLEOTIDE SEQUENCE [LARGE SCALE GENOMIC DNA]</scope>
</reference>
<protein>
    <submittedName>
        <fullName evidence="2">Glutathione S-transferase</fullName>
    </submittedName>
</protein>
<evidence type="ECO:0000313" key="3">
    <source>
        <dbReference type="Proteomes" id="UP000032749"/>
    </source>
</evidence>
<proteinExistence type="predicted"/>
<dbReference type="PANTHER" id="PTHR43968">
    <property type="match status" value="1"/>
</dbReference>
<dbReference type="EMBL" id="FO203512">
    <property type="protein sequence ID" value="CCK75936.1"/>
    <property type="molecule type" value="Genomic_DNA"/>
</dbReference>
<dbReference type="InterPro" id="IPR036249">
    <property type="entry name" value="Thioredoxin-like_sf"/>
</dbReference>
<dbReference type="KEGG" id="oai:OLEAN_C17600"/>
<dbReference type="GO" id="GO:0016740">
    <property type="term" value="F:transferase activity"/>
    <property type="evidence" value="ECO:0007669"/>
    <property type="project" value="UniProtKB-KW"/>
</dbReference>
<dbReference type="OrthoDB" id="9813092at2"/>
<dbReference type="InterPro" id="IPR050983">
    <property type="entry name" value="GST_Omega/HSP26"/>
</dbReference>
<dbReference type="InterPro" id="IPR036282">
    <property type="entry name" value="Glutathione-S-Trfase_C_sf"/>
</dbReference>
<evidence type="ECO:0000259" key="1">
    <source>
        <dbReference type="PROSITE" id="PS50404"/>
    </source>
</evidence>
<dbReference type="CDD" id="cd03196">
    <property type="entry name" value="GST_C_5"/>
    <property type="match status" value="1"/>
</dbReference>
<dbReference type="AlphaFoldDB" id="R4YM28"/>
<evidence type="ECO:0000313" key="2">
    <source>
        <dbReference type="EMBL" id="CCK75936.1"/>
    </source>
</evidence>
<accession>R4YM28</accession>
<dbReference type="Proteomes" id="UP000032749">
    <property type="component" value="Chromosome"/>
</dbReference>
<name>R4YM28_OLEAN</name>
<dbReference type="Pfam" id="PF13410">
    <property type="entry name" value="GST_C_2"/>
    <property type="match status" value="1"/>
</dbReference>
<dbReference type="HOGENOM" id="CLU_090620_0_0_6"/>
<dbReference type="SUPFAM" id="SSF47616">
    <property type="entry name" value="GST C-terminal domain-like"/>
    <property type="match status" value="1"/>
</dbReference>
<keyword evidence="2" id="KW-0808">Transferase</keyword>
<dbReference type="Gene3D" id="3.40.30.10">
    <property type="entry name" value="Glutaredoxin"/>
    <property type="match status" value="1"/>
</dbReference>
<sequence length="222" mass="25984">MKLPILYSLQHCPYAMRARLGLLLADQQVLLRAIVMKSKPEEMLAVSPKGTVPVLILPDETVIDESLDIMIWALQQNDPEDLLHKDSPDDLPTTIDLIRRNDKEFKPQLEIYKKAKRFRLENVIEERQKCEVFIAELEQKLATNQFFIGQKPGLIDYALLPFVRQFSRVHRSWFLQAPYPYLRTWLESHMQSRLYGKAMAKFPLWLDGHEECLFGKTKTDKT</sequence>
<dbReference type="Pfam" id="PF13417">
    <property type="entry name" value="GST_N_3"/>
    <property type="match status" value="1"/>
</dbReference>
<gene>
    <name evidence="2" type="ORF">OLEAN_C17600</name>
</gene>
<dbReference type="PROSITE" id="PS50404">
    <property type="entry name" value="GST_NTER"/>
    <property type="match status" value="1"/>
</dbReference>
<dbReference type="SFLD" id="SFLDS00019">
    <property type="entry name" value="Glutathione_Transferase_(cytos"/>
    <property type="match status" value="1"/>
</dbReference>
<dbReference type="PATRIC" id="fig|698738.3.peg.1822"/>
<dbReference type="STRING" id="698738.OLEAN_C17600"/>
<dbReference type="InterPro" id="IPR040079">
    <property type="entry name" value="Glutathione_S-Trfase"/>
</dbReference>